<evidence type="ECO:0000256" key="6">
    <source>
        <dbReference type="SAM" id="MobiDB-lite"/>
    </source>
</evidence>
<dbReference type="Pfam" id="PF17681">
    <property type="entry name" value="GCP_N_terminal"/>
    <property type="match status" value="1"/>
</dbReference>
<evidence type="ECO:0000256" key="3">
    <source>
        <dbReference type="ARBA" id="ARBA00022490"/>
    </source>
</evidence>
<sequence>MPTSTMPAPASRMPDSSSLSKSKQRAVPNFFKPSEEGLVRTVPPSGLASSESARKSSGLPMAQVLARHRTQPLGSDCDSALLPPLDEATLLRDVLFILQGLDGQYIRFRPDRPPNPGFRRTFVRGDIVLDGGAVTEEVDEAGSAVPAAYVGGIDFLLGDSGHSISGPTRALVHTLSELGWLYRTIDRRLRNESEQDEDEAREATQAGRSGAGRKRQGGPRRGMVEQSLHAELLQETTEYFKLVSSLETRLEGVDEDGTSAAVTANDETLSSQLTLRKLEVWTRDVRLRLRLMGALAADIGPGNCGGAFLSTLHAFTSNGDPFLSAFSSRLLQTLSVPFFGILSRWIYTGELHDPYGEFFVALNPALDEATRQPKNAADTYGDRSVEAGIPSHELWAQKYVFRQEMLPTFLDESFGRKIFSTGKSLNFMKYSCDDDSWVTLRGGKETPALHYTDMRELERSIALAYAEASARLFELFFDRFRLLDHLRALKDFVMLGKGDFVEILMEQLGPSLNRPANTLYRHNLTSTLETAIRGSTQATDALDNILGRLDARMLDFEQGQVGWDVFLLEYKVDAPISTVIDPSSLDGYRSMFKHLWEIKRVEYALNECWRTLLTKTRLLKGGSALAFALHQTRIALGDMIFFVRQVEYYCHLEVVACQWKELEDFVAKKDGDLDKLIAAHRRYITTLVDKALLRASGRRKKEVKPLIDQLRDIFKVMLQHKNVADDLFAYAMQYESHARSAAAPARGLPPLLARAPTAEQLESLEDRLAQYGGLFREQAKEFVTSLERSTDLDMRFLAVRLNFNYQFRPDPTSAKSEA</sequence>
<dbReference type="InterPro" id="IPR042241">
    <property type="entry name" value="GCP_C_sf"/>
</dbReference>
<name>A0A2S5BAX4_9BASI</name>
<dbReference type="GO" id="GO:0000278">
    <property type="term" value="P:mitotic cell cycle"/>
    <property type="evidence" value="ECO:0007669"/>
    <property type="project" value="TreeGrafter"/>
</dbReference>
<evidence type="ECO:0000259" key="7">
    <source>
        <dbReference type="Pfam" id="PF04130"/>
    </source>
</evidence>
<dbReference type="EMBL" id="PJQD01000032">
    <property type="protein sequence ID" value="POY73926.1"/>
    <property type="molecule type" value="Genomic_DNA"/>
</dbReference>
<keyword evidence="4" id="KW-0493">Microtubule</keyword>
<dbReference type="GO" id="GO:0007020">
    <property type="term" value="P:microtubule nucleation"/>
    <property type="evidence" value="ECO:0007669"/>
    <property type="project" value="InterPro"/>
</dbReference>
<evidence type="ECO:0000313" key="10">
    <source>
        <dbReference type="Proteomes" id="UP000237144"/>
    </source>
</evidence>
<evidence type="ECO:0000259" key="8">
    <source>
        <dbReference type="Pfam" id="PF17681"/>
    </source>
</evidence>
<evidence type="ECO:0000256" key="1">
    <source>
        <dbReference type="ARBA" id="ARBA00004245"/>
    </source>
</evidence>
<feature type="region of interest" description="Disordered" evidence="6">
    <location>
        <begin position="1"/>
        <end position="59"/>
    </location>
</feature>
<protein>
    <submittedName>
        <fullName evidence="9">Uncharacterized protein</fullName>
    </submittedName>
</protein>
<dbReference type="Pfam" id="PF04130">
    <property type="entry name" value="GCP_C_terminal"/>
    <property type="match status" value="1"/>
</dbReference>
<dbReference type="GO" id="GO:0051321">
    <property type="term" value="P:meiotic cell cycle"/>
    <property type="evidence" value="ECO:0007669"/>
    <property type="project" value="TreeGrafter"/>
</dbReference>
<dbReference type="Gene3D" id="1.20.120.1900">
    <property type="entry name" value="Gamma-tubulin complex, C-terminal domain"/>
    <property type="match status" value="1"/>
</dbReference>
<keyword evidence="3" id="KW-0963">Cytoplasm</keyword>
<dbReference type="PANTHER" id="PTHR19302">
    <property type="entry name" value="GAMMA TUBULIN COMPLEX PROTEIN"/>
    <property type="match status" value="1"/>
</dbReference>
<feature type="domain" description="Gamma tubulin complex component protein N-terminal" evidence="8">
    <location>
        <begin position="91"/>
        <end position="478"/>
    </location>
</feature>
<dbReference type="InterPro" id="IPR007259">
    <property type="entry name" value="GCP"/>
</dbReference>
<keyword evidence="10" id="KW-1185">Reference proteome</keyword>
<evidence type="ECO:0000256" key="5">
    <source>
        <dbReference type="ARBA" id="ARBA00023212"/>
    </source>
</evidence>
<proteinExistence type="inferred from homology"/>
<dbReference type="AlphaFoldDB" id="A0A2S5BAX4"/>
<evidence type="ECO:0000256" key="4">
    <source>
        <dbReference type="ARBA" id="ARBA00022701"/>
    </source>
</evidence>
<feature type="region of interest" description="Disordered" evidence="6">
    <location>
        <begin position="191"/>
        <end position="222"/>
    </location>
</feature>
<gene>
    <name evidence="9" type="ORF">BMF94_3007</name>
</gene>
<dbReference type="GO" id="GO:0051011">
    <property type="term" value="F:microtubule minus-end binding"/>
    <property type="evidence" value="ECO:0007669"/>
    <property type="project" value="TreeGrafter"/>
</dbReference>
<evidence type="ECO:0000256" key="2">
    <source>
        <dbReference type="ARBA" id="ARBA00010337"/>
    </source>
</evidence>
<feature type="domain" description="Gamma tubulin complex component C-terminal" evidence="7">
    <location>
        <begin position="482"/>
        <end position="804"/>
    </location>
</feature>
<dbReference type="InterPro" id="IPR040457">
    <property type="entry name" value="GCP_C"/>
</dbReference>
<dbReference type="GO" id="GO:0044732">
    <property type="term" value="C:mitotic spindle pole body"/>
    <property type="evidence" value="ECO:0007669"/>
    <property type="project" value="TreeGrafter"/>
</dbReference>
<evidence type="ECO:0000313" key="9">
    <source>
        <dbReference type="EMBL" id="POY73926.1"/>
    </source>
</evidence>
<dbReference type="GO" id="GO:0000922">
    <property type="term" value="C:spindle pole"/>
    <property type="evidence" value="ECO:0007669"/>
    <property type="project" value="InterPro"/>
</dbReference>
<dbReference type="STRING" id="741276.A0A2S5BAX4"/>
<dbReference type="GO" id="GO:0051225">
    <property type="term" value="P:spindle assembly"/>
    <property type="evidence" value="ECO:0007669"/>
    <property type="project" value="TreeGrafter"/>
</dbReference>
<dbReference type="OrthoDB" id="5860513at2759"/>
<reference evidence="9 10" key="1">
    <citation type="journal article" date="2018" name="Front. Microbiol.">
        <title>Prospects for Fungal Bioremediation of Acidic Radioactive Waste Sites: Characterization and Genome Sequence of Rhodotorula taiwanensis MD1149.</title>
        <authorList>
            <person name="Tkavc R."/>
            <person name="Matrosova V.Y."/>
            <person name="Grichenko O.E."/>
            <person name="Gostincar C."/>
            <person name="Volpe R.P."/>
            <person name="Klimenkova P."/>
            <person name="Gaidamakova E.K."/>
            <person name="Zhou C.E."/>
            <person name="Stewart B.J."/>
            <person name="Lyman M.G."/>
            <person name="Malfatti S.A."/>
            <person name="Rubinfeld B."/>
            <person name="Courtot M."/>
            <person name="Singh J."/>
            <person name="Dalgard C.L."/>
            <person name="Hamilton T."/>
            <person name="Frey K.G."/>
            <person name="Gunde-Cimerman N."/>
            <person name="Dugan L."/>
            <person name="Daly M.J."/>
        </authorList>
    </citation>
    <scope>NUCLEOTIDE SEQUENCE [LARGE SCALE GENOMIC DNA]</scope>
    <source>
        <strain evidence="9 10">MD1149</strain>
    </source>
</reference>
<dbReference type="GO" id="GO:0043015">
    <property type="term" value="F:gamma-tubulin binding"/>
    <property type="evidence" value="ECO:0007669"/>
    <property type="project" value="InterPro"/>
</dbReference>
<dbReference type="GO" id="GO:0005874">
    <property type="term" value="C:microtubule"/>
    <property type="evidence" value="ECO:0007669"/>
    <property type="project" value="UniProtKB-KW"/>
</dbReference>
<accession>A0A2S5BAX4</accession>
<comment type="caution">
    <text evidence="9">The sequence shown here is derived from an EMBL/GenBank/DDBJ whole genome shotgun (WGS) entry which is preliminary data.</text>
</comment>
<keyword evidence="5" id="KW-0206">Cytoskeleton</keyword>
<dbReference type="InterPro" id="IPR041470">
    <property type="entry name" value="GCP_N"/>
</dbReference>
<dbReference type="Proteomes" id="UP000237144">
    <property type="component" value="Unassembled WGS sequence"/>
</dbReference>
<dbReference type="PANTHER" id="PTHR19302:SF14">
    <property type="entry name" value="GAMMA-TUBULIN COMPLEX COMPONENT 3"/>
    <property type="match status" value="1"/>
</dbReference>
<organism evidence="9 10">
    <name type="scientific">Rhodotorula taiwanensis</name>
    <dbReference type="NCBI Taxonomy" id="741276"/>
    <lineage>
        <taxon>Eukaryota</taxon>
        <taxon>Fungi</taxon>
        <taxon>Dikarya</taxon>
        <taxon>Basidiomycota</taxon>
        <taxon>Pucciniomycotina</taxon>
        <taxon>Microbotryomycetes</taxon>
        <taxon>Sporidiobolales</taxon>
        <taxon>Sporidiobolaceae</taxon>
        <taxon>Rhodotorula</taxon>
    </lineage>
</organism>
<comment type="similarity">
    <text evidence="2">Belongs to the TUBGCP family.</text>
</comment>
<comment type="subcellular location">
    <subcellularLocation>
        <location evidence="1">Cytoplasm</location>
        <location evidence="1">Cytoskeleton</location>
    </subcellularLocation>
</comment>
<dbReference type="GO" id="GO:0000930">
    <property type="term" value="C:gamma-tubulin complex"/>
    <property type="evidence" value="ECO:0007669"/>
    <property type="project" value="TreeGrafter"/>
</dbReference>
<dbReference type="GO" id="GO:0031122">
    <property type="term" value="P:cytoplasmic microtubule organization"/>
    <property type="evidence" value="ECO:0007669"/>
    <property type="project" value="TreeGrafter"/>
</dbReference>